<dbReference type="GO" id="GO:0004601">
    <property type="term" value="F:peroxidase activity"/>
    <property type="evidence" value="ECO:0007669"/>
    <property type="project" value="UniProtKB-KW"/>
</dbReference>
<dbReference type="Gene3D" id="3.40.30.10">
    <property type="entry name" value="Glutaredoxin"/>
    <property type="match status" value="1"/>
</dbReference>
<dbReference type="Pfam" id="PF08534">
    <property type="entry name" value="Redoxin"/>
    <property type="match status" value="1"/>
</dbReference>
<name>A0ABM8JLD0_9MOLU</name>
<dbReference type="PROSITE" id="PS01265">
    <property type="entry name" value="TPX"/>
    <property type="match status" value="1"/>
</dbReference>
<evidence type="ECO:0000256" key="2">
    <source>
        <dbReference type="ARBA" id="ARBA00022862"/>
    </source>
</evidence>
<proteinExistence type="predicted"/>
<gene>
    <name evidence="7" type="primary">tpx</name>
    <name evidence="7" type="ORF">SAP269_06800</name>
</gene>
<organism evidence="7 8">
    <name type="scientific">Spiroplasma ixodetis</name>
    <dbReference type="NCBI Taxonomy" id="2141"/>
    <lineage>
        <taxon>Bacteria</taxon>
        <taxon>Bacillati</taxon>
        <taxon>Mycoplasmatota</taxon>
        <taxon>Mollicutes</taxon>
        <taxon>Entomoplasmatales</taxon>
        <taxon>Spiroplasmataceae</taxon>
        <taxon>Spiroplasma</taxon>
    </lineage>
</organism>
<accession>A0ABM8JLD0</accession>
<keyword evidence="4" id="KW-1015">Disulfide bond</keyword>
<keyword evidence="5" id="KW-0676">Redox-active center</keyword>
<keyword evidence="1 7" id="KW-0575">Peroxidase</keyword>
<dbReference type="SUPFAM" id="SSF52833">
    <property type="entry name" value="Thioredoxin-like"/>
    <property type="match status" value="1"/>
</dbReference>
<evidence type="ECO:0000256" key="3">
    <source>
        <dbReference type="ARBA" id="ARBA00023002"/>
    </source>
</evidence>
<keyword evidence="8" id="KW-1185">Reference proteome</keyword>
<dbReference type="PANTHER" id="PTHR43110:SF1">
    <property type="entry name" value="THIOL PEROXIDASE"/>
    <property type="match status" value="1"/>
</dbReference>
<evidence type="ECO:0000313" key="7">
    <source>
        <dbReference type="EMBL" id="BET38091.1"/>
    </source>
</evidence>
<dbReference type="EMBL" id="AP028955">
    <property type="protein sequence ID" value="BET38091.1"/>
    <property type="molecule type" value="Genomic_DNA"/>
</dbReference>
<dbReference type="PANTHER" id="PTHR43110">
    <property type="entry name" value="THIOL PEROXIDASE"/>
    <property type="match status" value="1"/>
</dbReference>
<dbReference type="InterPro" id="IPR036249">
    <property type="entry name" value="Thioredoxin-like_sf"/>
</dbReference>
<dbReference type="InterPro" id="IPR018219">
    <property type="entry name" value="Tpx_CS"/>
</dbReference>
<dbReference type="InterPro" id="IPR002065">
    <property type="entry name" value="TPX"/>
</dbReference>
<evidence type="ECO:0000313" key="8">
    <source>
        <dbReference type="Proteomes" id="UP001473424"/>
    </source>
</evidence>
<evidence type="ECO:0000256" key="5">
    <source>
        <dbReference type="ARBA" id="ARBA00023284"/>
    </source>
</evidence>
<sequence>MLQLTIKGKPVHIKNEIIKVGDTLSFSAVNKTMDNMNLEQFTNKFKIISSVPSIDTKTCALQTIHFNKEANKLKDLVIISISKDLPFAQNRFCEKLKMNNNFHIWSDYRNNENNFSNTTNLLIDEIQLLARAISIIDKNNKVIYLQIVKEVTLEPNYDEVLKFIKTLT</sequence>
<reference evidence="8" key="1">
    <citation type="journal article" date="2024" name="FEMS Microbiol. Lett.">
        <title>Genomic insights into Spiroplasma endosymbionts that induce male-killing and protective phenotypes in the pea aphid.</title>
        <authorList>
            <person name="Arai H."/>
            <person name="Legeai F."/>
            <person name="Kageyama D."/>
            <person name="Sugio A."/>
            <person name="Simon J.C."/>
        </authorList>
    </citation>
    <scope>NUCLEOTIDE SEQUENCE [LARGE SCALE GENOMIC DNA]</scope>
    <source>
        <strain evidence="8">sAp269</strain>
    </source>
</reference>
<dbReference type="NCBIfam" id="NF001808">
    <property type="entry name" value="PRK00522.1"/>
    <property type="match status" value="1"/>
</dbReference>
<keyword evidence="2" id="KW-0049">Antioxidant</keyword>
<dbReference type="PROSITE" id="PS51352">
    <property type="entry name" value="THIOREDOXIN_2"/>
    <property type="match status" value="1"/>
</dbReference>
<dbReference type="InterPro" id="IPR013740">
    <property type="entry name" value="Redoxin"/>
</dbReference>
<evidence type="ECO:0000256" key="4">
    <source>
        <dbReference type="ARBA" id="ARBA00023157"/>
    </source>
</evidence>
<protein>
    <submittedName>
        <fullName evidence="7">Thiol peroxidase</fullName>
    </submittedName>
</protein>
<dbReference type="RefSeq" id="WP_353306809.1">
    <property type="nucleotide sequence ID" value="NZ_AP028955.1"/>
</dbReference>
<dbReference type="InterPro" id="IPR050455">
    <property type="entry name" value="Tpx_Peroxidase_subfamily"/>
</dbReference>
<dbReference type="Proteomes" id="UP001473424">
    <property type="component" value="Chromosome"/>
</dbReference>
<evidence type="ECO:0000256" key="1">
    <source>
        <dbReference type="ARBA" id="ARBA00022559"/>
    </source>
</evidence>
<dbReference type="CDD" id="cd03014">
    <property type="entry name" value="PRX_Atyp2cys"/>
    <property type="match status" value="1"/>
</dbReference>
<dbReference type="InterPro" id="IPR013766">
    <property type="entry name" value="Thioredoxin_domain"/>
</dbReference>
<evidence type="ECO:0000259" key="6">
    <source>
        <dbReference type="PROSITE" id="PS51352"/>
    </source>
</evidence>
<feature type="domain" description="Thioredoxin" evidence="6">
    <location>
        <begin position="18"/>
        <end position="168"/>
    </location>
</feature>
<keyword evidence="3" id="KW-0560">Oxidoreductase</keyword>